<keyword evidence="7 13" id="KW-1133">Transmembrane helix</keyword>
<evidence type="ECO:0000313" key="16">
    <source>
        <dbReference type="Proteomes" id="UP001059041"/>
    </source>
</evidence>
<feature type="disulfide bond" evidence="12">
    <location>
        <begin position="72"/>
        <end position="87"/>
    </location>
</feature>
<evidence type="ECO:0000256" key="2">
    <source>
        <dbReference type="ARBA" id="ARBA00022553"/>
    </source>
</evidence>
<keyword evidence="10 15" id="KW-0675">Receptor</keyword>
<dbReference type="Pfam" id="PF00020">
    <property type="entry name" value="TNFR_c6"/>
    <property type="match status" value="2"/>
</dbReference>
<keyword evidence="11" id="KW-0325">Glycoprotein</keyword>
<evidence type="ECO:0000256" key="3">
    <source>
        <dbReference type="ARBA" id="ARBA00022581"/>
    </source>
</evidence>
<gene>
    <name evidence="15" type="ORF">IRJ41_021463</name>
</gene>
<proteinExistence type="predicted"/>
<feature type="transmembrane region" description="Helical" evidence="13">
    <location>
        <begin position="203"/>
        <end position="228"/>
    </location>
</feature>
<dbReference type="InterPro" id="IPR001368">
    <property type="entry name" value="TNFR/NGFR_Cys_rich_reg"/>
</dbReference>
<feature type="domain" description="TNFR-Cys" evidence="14">
    <location>
        <begin position="71"/>
        <end position="113"/>
    </location>
</feature>
<evidence type="ECO:0000256" key="12">
    <source>
        <dbReference type="PROSITE-ProRule" id="PRU00206"/>
    </source>
</evidence>
<evidence type="ECO:0000256" key="10">
    <source>
        <dbReference type="ARBA" id="ARBA00023170"/>
    </source>
</evidence>
<dbReference type="Gene3D" id="2.10.50.10">
    <property type="entry name" value="Tumor Necrosis Factor Receptor, subunit A, domain 2"/>
    <property type="match status" value="3"/>
</dbReference>
<comment type="subcellular location">
    <subcellularLocation>
        <location evidence="1">Membrane</location>
        <topology evidence="1">Single-pass type I membrane protein</topology>
    </subcellularLocation>
</comment>
<dbReference type="GO" id="GO:2000406">
    <property type="term" value="P:positive regulation of T cell migration"/>
    <property type="evidence" value="ECO:0007669"/>
    <property type="project" value="TreeGrafter"/>
</dbReference>
<evidence type="ECO:0000256" key="11">
    <source>
        <dbReference type="ARBA" id="ARBA00023180"/>
    </source>
</evidence>
<keyword evidence="9 12" id="KW-1015">Disulfide bond</keyword>
<comment type="caution">
    <text evidence="15">The sequence shown here is derived from an EMBL/GenBank/DDBJ whole genome shotgun (WGS) entry which is preliminary data.</text>
</comment>
<evidence type="ECO:0000256" key="5">
    <source>
        <dbReference type="ARBA" id="ARBA00022729"/>
    </source>
</evidence>
<feature type="transmembrane region" description="Helical" evidence="13">
    <location>
        <begin position="7"/>
        <end position="29"/>
    </location>
</feature>
<dbReference type="CDD" id="cd13405">
    <property type="entry name" value="TNFRSF14_teleost"/>
    <property type="match status" value="1"/>
</dbReference>
<keyword evidence="3" id="KW-0945">Host-virus interaction</keyword>
<dbReference type="Proteomes" id="UP001059041">
    <property type="component" value="Linkage Group LG17"/>
</dbReference>
<dbReference type="FunFam" id="2.10.50.10:FF:000088">
    <property type="entry name" value="Si:ch211-261n11.7"/>
    <property type="match status" value="1"/>
</dbReference>
<evidence type="ECO:0000256" key="6">
    <source>
        <dbReference type="ARBA" id="ARBA00022737"/>
    </source>
</evidence>
<dbReference type="PROSITE" id="PS00652">
    <property type="entry name" value="TNFR_NGFR_1"/>
    <property type="match status" value="1"/>
</dbReference>
<accession>A0A9W7TLK6</accession>
<dbReference type="GO" id="GO:0007165">
    <property type="term" value="P:signal transduction"/>
    <property type="evidence" value="ECO:0007669"/>
    <property type="project" value="InterPro"/>
</dbReference>
<dbReference type="AlphaFoldDB" id="A0A9W7TLK6"/>
<evidence type="ECO:0000256" key="9">
    <source>
        <dbReference type="ARBA" id="ARBA00023157"/>
    </source>
</evidence>
<dbReference type="EMBL" id="JAFHDT010000017">
    <property type="protein sequence ID" value="KAI7798204.1"/>
    <property type="molecule type" value="Genomic_DNA"/>
</dbReference>
<dbReference type="GO" id="GO:0050829">
    <property type="term" value="P:defense response to Gram-negative bacterium"/>
    <property type="evidence" value="ECO:0007669"/>
    <property type="project" value="TreeGrafter"/>
</dbReference>
<dbReference type="PANTHER" id="PTHR46838">
    <property type="entry name" value="TUMOR NECROSIS FACTOR RECEPTOR SUPERFAMILY MEMBER 14"/>
    <property type="match status" value="1"/>
</dbReference>
<keyword evidence="2" id="KW-0597">Phosphoprotein</keyword>
<evidence type="ECO:0000256" key="4">
    <source>
        <dbReference type="ARBA" id="ARBA00022692"/>
    </source>
</evidence>
<evidence type="ECO:0000256" key="8">
    <source>
        <dbReference type="ARBA" id="ARBA00023136"/>
    </source>
</evidence>
<dbReference type="FunFam" id="2.10.50.10:FF:000007">
    <property type="entry name" value="TNF receptor superfamily member 14"/>
    <property type="match status" value="1"/>
</dbReference>
<evidence type="ECO:0000313" key="15">
    <source>
        <dbReference type="EMBL" id="KAI7798204.1"/>
    </source>
</evidence>
<feature type="non-terminal residue" evidence="15">
    <location>
        <position position="261"/>
    </location>
</feature>
<evidence type="ECO:0000256" key="1">
    <source>
        <dbReference type="ARBA" id="ARBA00004479"/>
    </source>
</evidence>
<evidence type="ECO:0000259" key="14">
    <source>
        <dbReference type="PROSITE" id="PS50050"/>
    </source>
</evidence>
<dbReference type="GO" id="GO:0046642">
    <property type="term" value="P:negative regulation of alpha-beta T cell proliferation"/>
    <property type="evidence" value="ECO:0007669"/>
    <property type="project" value="TreeGrafter"/>
</dbReference>
<dbReference type="PANTHER" id="PTHR46838:SF1">
    <property type="entry name" value="TUMOR NECROSIS FACTOR RECEPTOR SUPERFAMILY MEMBER 14"/>
    <property type="match status" value="1"/>
</dbReference>
<dbReference type="CDD" id="cd00185">
    <property type="entry name" value="TNFRSF"/>
    <property type="match status" value="1"/>
</dbReference>
<keyword evidence="6" id="KW-0677">Repeat</keyword>
<dbReference type="GO" id="GO:0009897">
    <property type="term" value="C:external side of plasma membrane"/>
    <property type="evidence" value="ECO:0007669"/>
    <property type="project" value="TreeGrafter"/>
</dbReference>
<keyword evidence="5" id="KW-0732">Signal</keyword>
<dbReference type="PROSITE" id="PS50050">
    <property type="entry name" value="TNFR_NGFR_2"/>
    <property type="match status" value="1"/>
</dbReference>
<evidence type="ECO:0000256" key="7">
    <source>
        <dbReference type="ARBA" id="ARBA00022989"/>
    </source>
</evidence>
<organism evidence="15 16">
    <name type="scientific">Triplophysa rosa</name>
    <name type="common">Cave loach</name>
    <dbReference type="NCBI Taxonomy" id="992332"/>
    <lineage>
        <taxon>Eukaryota</taxon>
        <taxon>Metazoa</taxon>
        <taxon>Chordata</taxon>
        <taxon>Craniata</taxon>
        <taxon>Vertebrata</taxon>
        <taxon>Euteleostomi</taxon>
        <taxon>Actinopterygii</taxon>
        <taxon>Neopterygii</taxon>
        <taxon>Teleostei</taxon>
        <taxon>Ostariophysi</taxon>
        <taxon>Cypriniformes</taxon>
        <taxon>Nemacheilidae</taxon>
        <taxon>Triplophysa</taxon>
    </lineage>
</organism>
<dbReference type="SMART" id="SM00208">
    <property type="entry name" value="TNFR"/>
    <property type="match status" value="4"/>
</dbReference>
<dbReference type="FunFam" id="2.10.50.10:FF:000009">
    <property type="entry name" value="Tumor necrosis factor receptor superfamily member 14"/>
    <property type="match status" value="1"/>
</dbReference>
<dbReference type="GO" id="GO:0050830">
    <property type="term" value="P:defense response to Gram-positive bacterium"/>
    <property type="evidence" value="ECO:0007669"/>
    <property type="project" value="TreeGrafter"/>
</dbReference>
<dbReference type="GO" id="GO:0006955">
    <property type="term" value="P:immune response"/>
    <property type="evidence" value="ECO:0007669"/>
    <property type="project" value="InterPro"/>
</dbReference>
<dbReference type="SUPFAM" id="SSF57586">
    <property type="entry name" value="TNF receptor-like"/>
    <property type="match status" value="2"/>
</dbReference>
<keyword evidence="16" id="KW-1185">Reference proteome</keyword>
<comment type="caution">
    <text evidence="12">Lacks conserved residue(s) required for the propagation of feature annotation.</text>
</comment>
<keyword evidence="8 13" id="KW-0472">Membrane</keyword>
<dbReference type="InterPro" id="IPR008063">
    <property type="entry name" value="Fas_rcpt"/>
</dbReference>
<dbReference type="GO" id="GO:0004888">
    <property type="term" value="F:transmembrane signaling receptor activity"/>
    <property type="evidence" value="ECO:0007669"/>
    <property type="project" value="InterPro"/>
</dbReference>
<keyword evidence="4 13" id="KW-0812">Transmembrane</keyword>
<name>A0A9W7TLK6_TRIRA</name>
<evidence type="ECO:0000256" key="13">
    <source>
        <dbReference type="SAM" id="Phobius"/>
    </source>
</evidence>
<dbReference type="PRINTS" id="PR01680">
    <property type="entry name" value="TNFACTORR6"/>
</dbReference>
<feature type="repeat" description="TNFR-Cys" evidence="12">
    <location>
        <begin position="71"/>
        <end position="113"/>
    </location>
</feature>
<protein>
    <submittedName>
        <fullName evidence="15">Tumor necrosis factor receptor superfamily member 14-like</fullName>
    </submittedName>
</protein>
<dbReference type="GO" id="GO:0002720">
    <property type="term" value="P:positive regulation of cytokine production involved in immune response"/>
    <property type="evidence" value="ECO:0007669"/>
    <property type="project" value="TreeGrafter"/>
</dbReference>
<dbReference type="GO" id="GO:0006915">
    <property type="term" value="P:apoptotic process"/>
    <property type="evidence" value="ECO:0007669"/>
    <property type="project" value="InterPro"/>
</dbReference>
<sequence length="261" mass="28816">DLIINLALYMNMFLLEIILLIAAIFALSFELCFCTCARAEYEINGECCPMCAPGNRVYWHCTQDTSTTCVPCLESTYTDHPNGLIQCLSCSVCDAGKGLRARKSCTHTADVLCEPQEGFYCIDKNKYSCTLAVKHSECRPGQYIKQAGTSFTDTACANCSDGFYSNGTLLACQPHSKCNIKGLIEIKAGTTSTDAECVKSSPVGLVIGVTVGVLLMAVFMVLLIYWIWGRKKQRSNRRECYVSPPQNDLEQKRVDTVTPFL</sequence>
<reference evidence="15" key="1">
    <citation type="submission" date="2021-02" db="EMBL/GenBank/DDBJ databases">
        <title>Comparative genomics reveals that relaxation of natural selection precedes convergent phenotypic evolution of cavefish.</title>
        <authorList>
            <person name="Peng Z."/>
        </authorList>
    </citation>
    <scope>NUCLEOTIDE SEQUENCE</scope>
    <source>
        <tissue evidence="15">Muscle</tissue>
    </source>
</reference>